<dbReference type="PROSITE" id="PS51352">
    <property type="entry name" value="THIOREDOXIN_2"/>
    <property type="match status" value="1"/>
</dbReference>
<proteinExistence type="predicted"/>
<feature type="domain" description="Thioredoxin" evidence="2">
    <location>
        <begin position="26"/>
        <end position="171"/>
    </location>
</feature>
<sequence>MNIRAILLIIFIFLFSNNHAQQIKPLQIGDTIPDLTLQNILNYKGNTVRISDFRSKLLVLDFWATWCTACINTFAHNNEIQKKYNVQVKILNVTYEPTDFTANFLDKLVARKGNAYSITTVTNDTTLQQIFPHKFVPHLVWIDSNRVVRAITASRQLTPENIDKILGQHTVDFQQKADIKYTQPLFLSSAILDSSFTLQHYSLLVHGNIYDGAGVGQYYLKDHEKTYGLNYTNQSLLFILNMLGNQIWENYYHSNFNQNRILLELSDSTTMDKLRKDNWQFSFVVSKNNSDSFFIKALDEIGKNTDIDVQIEQRLMNCIALVRTTNNNKIVTKGGRPLIDLWSKKKGNFRNQPIKYFVNELDGGNITPLPIIDATGIRGNIDITLYPPYTLENIRCQIKSYGLNLVPVKKTLNVIIVHDKSKKQ</sequence>
<evidence type="ECO:0000313" key="3">
    <source>
        <dbReference type="EMBL" id="QES88521.1"/>
    </source>
</evidence>
<dbReference type="AlphaFoldDB" id="A0A5P2GAE5"/>
<dbReference type="InterPro" id="IPR000866">
    <property type="entry name" value="AhpC/TSA"/>
</dbReference>
<dbReference type="GO" id="GO:0016491">
    <property type="term" value="F:oxidoreductase activity"/>
    <property type="evidence" value="ECO:0007669"/>
    <property type="project" value="InterPro"/>
</dbReference>
<dbReference type="InterPro" id="IPR013766">
    <property type="entry name" value="Thioredoxin_domain"/>
</dbReference>
<dbReference type="OrthoDB" id="793244at2"/>
<dbReference type="EMBL" id="CP044016">
    <property type="protein sequence ID" value="QES88521.1"/>
    <property type="molecule type" value="Genomic_DNA"/>
</dbReference>
<dbReference type="KEGG" id="arac:E0W69_007555"/>
<keyword evidence="4" id="KW-1185">Reference proteome</keyword>
<dbReference type="Gene3D" id="3.40.30.10">
    <property type="entry name" value="Glutaredoxin"/>
    <property type="match status" value="1"/>
</dbReference>
<accession>A0A5P2GAE5</accession>
<evidence type="ECO:0000313" key="4">
    <source>
        <dbReference type="Proteomes" id="UP000292424"/>
    </source>
</evidence>
<dbReference type="InterPro" id="IPR050553">
    <property type="entry name" value="Thioredoxin_ResA/DsbE_sf"/>
</dbReference>
<dbReference type="InterPro" id="IPR036249">
    <property type="entry name" value="Thioredoxin-like_sf"/>
</dbReference>
<dbReference type="PANTHER" id="PTHR42852">
    <property type="entry name" value="THIOL:DISULFIDE INTERCHANGE PROTEIN DSBE"/>
    <property type="match status" value="1"/>
</dbReference>
<dbReference type="RefSeq" id="WP_131329408.1">
    <property type="nucleotide sequence ID" value="NZ_CP044016.1"/>
</dbReference>
<dbReference type="GO" id="GO:0016209">
    <property type="term" value="F:antioxidant activity"/>
    <property type="evidence" value="ECO:0007669"/>
    <property type="project" value="InterPro"/>
</dbReference>
<feature type="signal peptide" evidence="1">
    <location>
        <begin position="1"/>
        <end position="20"/>
    </location>
</feature>
<dbReference type="Proteomes" id="UP000292424">
    <property type="component" value="Chromosome"/>
</dbReference>
<dbReference type="CDD" id="cd02966">
    <property type="entry name" value="TlpA_like_family"/>
    <property type="match status" value="1"/>
</dbReference>
<feature type="chain" id="PRO_5024278510" evidence="1">
    <location>
        <begin position="21"/>
        <end position="424"/>
    </location>
</feature>
<reference evidence="3 4" key="1">
    <citation type="submission" date="2019-09" db="EMBL/GenBank/DDBJ databases">
        <title>Complete genome sequence of Arachidicoccus sp. B3-10 isolated from apple orchard soil.</title>
        <authorList>
            <person name="Kim H.S."/>
            <person name="Han K.-I."/>
            <person name="Suh M.K."/>
            <person name="Lee K.C."/>
            <person name="Eom M.K."/>
            <person name="Kim J.-S."/>
            <person name="Kang S.W."/>
            <person name="Sin Y."/>
            <person name="Lee J.-S."/>
        </authorList>
    </citation>
    <scope>NUCLEOTIDE SEQUENCE [LARGE SCALE GENOMIC DNA]</scope>
    <source>
        <strain evidence="3 4">B3-10</strain>
    </source>
</reference>
<organism evidence="3 4">
    <name type="scientific">Rhizosphaericola mali</name>
    <dbReference type="NCBI Taxonomy" id="2545455"/>
    <lineage>
        <taxon>Bacteria</taxon>
        <taxon>Pseudomonadati</taxon>
        <taxon>Bacteroidota</taxon>
        <taxon>Chitinophagia</taxon>
        <taxon>Chitinophagales</taxon>
        <taxon>Chitinophagaceae</taxon>
        <taxon>Rhizosphaericola</taxon>
    </lineage>
</organism>
<gene>
    <name evidence="3" type="ORF">E0W69_007555</name>
</gene>
<keyword evidence="1" id="KW-0732">Signal</keyword>
<evidence type="ECO:0000259" key="2">
    <source>
        <dbReference type="PROSITE" id="PS51352"/>
    </source>
</evidence>
<evidence type="ECO:0000256" key="1">
    <source>
        <dbReference type="SAM" id="SignalP"/>
    </source>
</evidence>
<dbReference type="Pfam" id="PF00578">
    <property type="entry name" value="AhpC-TSA"/>
    <property type="match status" value="1"/>
</dbReference>
<name>A0A5P2GAE5_9BACT</name>
<protein>
    <submittedName>
        <fullName evidence="3">TlpA family protein disulfide reductase</fullName>
    </submittedName>
</protein>
<dbReference type="PANTHER" id="PTHR42852:SF13">
    <property type="entry name" value="PROTEIN DIPZ"/>
    <property type="match status" value="1"/>
</dbReference>
<dbReference type="SUPFAM" id="SSF52833">
    <property type="entry name" value="Thioredoxin-like"/>
    <property type="match status" value="1"/>
</dbReference>